<keyword evidence="11" id="KW-0106">Calcium</keyword>
<dbReference type="InterPro" id="IPR013819">
    <property type="entry name" value="LipOase_C"/>
</dbReference>
<evidence type="ECO:0000256" key="9">
    <source>
        <dbReference type="ARBA" id="ARBA00023098"/>
    </source>
</evidence>
<dbReference type="GO" id="GO:0005737">
    <property type="term" value="C:cytoplasm"/>
    <property type="evidence" value="ECO:0007669"/>
    <property type="project" value="UniProtKB-SubCell"/>
</dbReference>
<keyword evidence="4" id="KW-0963">Cytoplasm</keyword>
<evidence type="ECO:0000256" key="13">
    <source>
        <dbReference type="PROSITE-ProRule" id="PRU00152"/>
    </source>
</evidence>
<dbReference type="Gene3D" id="1.20.245.10">
    <property type="entry name" value="Lipoxygenase-1, Domain 5"/>
    <property type="match status" value="1"/>
</dbReference>
<evidence type="ECO:0000256" key="8">
    <source>
        <dbReference type="ARBA" id="ARBA00023004"/>
    </source>
</evidence>
<dbReference type="InterPro" id="IPR001885">
    <property type="entry name" value="LipOase_mml"/>
</dbReference>
<keyword evidence="6 14" id="KW-0223">Dioxygenase</keyword>
<evidence type="ECO:0000256" key="2">
    <source>
        <dbReference type="ARBA" id="ARBA00005189"/>
    </source>
</evidence>
<evidence type="ECO:0000256" key="5">
    <source>
        <dbReference type="ARBA" id="ARBA00022723"/>
    </source>
</evidence>
<accession>A0AAV2K366</accession>
<evidence type="ECO:0000256" key="4">
    <source>
        <dbReference type="ARBA" id="ARBA00022490"/>
    </source>
</evidence>
<dbReference type="Gene3D" id="2.60.60.20">
    <property type="entry name" value="PLAT/LH2 domain"/>
    <property type="match status" value="1"/>
</dbReference>
<comment type="cofactor">
    <cofactor evidence="10">
        <name>Fe cation</name>
        <dbReference type="ChEBI" id="CHEBI:24875"/>
    </cofactor>
    <text evidence="10">Binds 1 Fe cation per subunit.</text>
</comment>
<keyword evidence="7 14" id="KW-0560">Oxidoreductase</keyword>
<dbReference type="GO" id="GO:0034440">
    <property type="term" value="P:lipid oxidation"/>
    <property type="evidence" value="ECO:0007669"/>
    <property type="project" value="InterPro"/>
</dbReference>
<evidence type="ECO:0000256" key="14">
    <source>
        <dbReference type="RuleBase" id="RU003974"/>
    </source>
</evidence>
<evidence type="ECO:0000256" key="11">
    <source>
        <dbReference type="PIRSR" id="PIRSR601885-2"/>
    </source>
</evidence>
<evidence type="ECO:0000256" key="7">
    <source>
        <dbReference type="ARBA" id="ARBA00023002"/>
    </source>
</evidence>
<dbReference type="GO" id="GO:0005506">
    <property type="term" value="F:iron ion binding"/>
    <property type="evidence" value="ECO:0007669"/>
    <property type="project" value="InterPro"/>
</dbReference>
<evidence type="ECO:0000259" key="15">
    <source>
        <dbReference type="PROSITE" id="PS50095"/>
    </source>
</evidence>
<name>A0AAV2K366_KNICA</name>
<dbReference type="InterPro" id="IPR036226">
    <property type="entry name" value="LipOase_C_sf"/>
</dbReference>
<dbReference type="PROSITE" id="PS50095">
    <property type="entry name" value="PLAT"/>
    <property type="match status" value="1"/>
</dbReference>
<keyword evidence="9" id="KW-0443">Lipid metabolism</keyword>
<proteinExistence type="inferred from homology"/>
<comment type="similarity">
    <text evidence="3 14">Belongs to the lipoxygenase family.</text>
</comment>
<gene>
    <name evidence="17" type="ORF">KC01_LOCUS14711</name>
</gene>
<dbReference type="Proteomes" id="UP001497482">
    <property type="component" value="Chromosome 16"/>
</dbReference>
<dbReference type="Gene3D" id="3.10.450.60">
    <property type="match status" value="1"/>
</dbReference>
<dbReference type="Pfam" id="PF00305">
    <property type="entry name" value="Lipoxygenase"/>
    <property type="match status" value="1"/>
</dbReference>
<keyword evidence="5 10" id="KW-0479">Metal-binding</keyword>
<dbReference type="InterPro" id="IPR036392">
    <property type="entry name" value="PLAT/LH2_dom_sf"/>
</dbReference>
<evidence type="ECO:0000256" key="1">
    <source>
        <dbReference type="ARBA" id="ARBA00004496"/>
    </source>
</evidence>
<feature type="binding site" evidence="11">
    <location>
        <position position="16"/>
    </location>
    <ligand>
        <name>Ca(2+)</name>
        <dbReference type="ChEBI" id="CHEBI:29108"/>
        <label>1</label>
    </ligand>
</feature>
<evidence type="ECO:0000256" key="10">
    <source>
        <dbReference type="PIRSR" id="PIRSR601885-1"/>
    </source>
</evidence>
<feature type="domain" description="PLAT" evidence="15">
    <location>
        <begin position="1"/>
        <end position="124"/>
    </location>
</feature>
<evidence type="ECO:0000256" key="6">
    <source>
        <dbReference type="ARBA" id="ARBA00022964"/>
    </source>
</evidence>
<feature type="site" description="Essential for stabilizing binding to COTL1" evidence="12">
    <location>
        <position position="109"/>
    </location>
</feature>
<dbReference type="EMBL" id="OZ035838">
    <property type="protein sequence ID" value="CAL1584356.1"/>
    <property type="molecule type" value="Genomic_DNA"/>
</dbReference>
<evidence type="ECO:0000313" key="17">
    <source>
        <dbReference type="EMBL" id="CAL1584356.1"/>
    </source>
</evidence>
<comment type="caution">
    <text evidence="13">Lacks conserved residue(s) required for the propagation of feature annotation.</text>
</comment>
<evidence type="ECO:0000256" key="3">
    <source>
        <dbReference type="ARBA" id="ARBA00009419"/>
    </source>
</evidence>
<comment type="subcellular location">
    <subcellularLocation>
        <location evidence="1">Cytoplasm</location>
    </subcellularLocation>
</comment>
<protein>
    <recommendedName>
        <fullName evidence="19">Arachidonate 15-lipoxygenase B-like</fullName>
    </recommendedName>
</protein>
<comment type="pathway">
    <text evidence="2">Lipid metabolism.</text>
</comment>
<dbReference type="GO" id="GO:0016702">
    <property type="term" value="F:oxidoreductase activity, acting on single donors with incorporation of molecular oxygen, incorporation of two atoms of oxygen"/>
    <property type="evidence" value="ECO:0007669"/>
    <property type="project" value="InterPro"/>
</dbReference>
<organism evidence="17 18">
    <name type="scientific">Knipowitschia caucasica</name>
    <name type="common">Caucasian dwarf goby</name>
    <name type="synonym">Pomatoschistus caucasicus</name>
    <dbReference type="NCBI Taxonomy" id="637954"/>
    <lineage>
        <taxon>Eukaryota</taxon>
        <taxon>Metazoa</taxon>
        <taxon>Chordata</taxon>
        <taxon>Craniata</taxon>
        <taxon>Vertebrata</taxon>
        <taxon>Euteleostomi</taxon>
        <taxon>Actinopterygii</taxon>
        <taxon>Neopterygii</taxon>
        <taxon>Teleostei</taxon>
        <taxon>Neoteleostei</taxon>
        <taxon>Acanthomorphata</taxon>
        <taxon>Gobiaria</taxon>
        <taxon>Gobiiformes</taxon>
        <taxon>Gobioidei</taxon>
        <taxon>Gobiidae</taxon>
        <taxon>Gobiinae</taxon>
        <taxon>Knipowitschia</taxon>
    </lineage>
</organism>
<dbReference type="SUPFAM" id="SSF48484">
    <property type="entry name" value="Lipoxigenase"/>
    <property type="match status" value="1"/>
</dbReference>
<sequence length="697" mass="78264">MLYQVSVWTSPGLSCGSFSHLWLSLIGSEGETPPTCLTSGTQHLISGSVCSVTVAAASALGRVVLIRFKLETQKGLPDLPWHCERAELRKLGEGIDEGAGPQVFHCHRWICSNDDAVEIRSEQMLPLNQETEPRLKLHRRTELTRKQQRYRWRVFVEGAPHCLDVSSASELGPELTYSHKSSTVNLQYLRGFSDRAQSWFSFSQMETVFELNAQGNRTAMAVRKHWREDWFFGLQTQIGSNPLVLRRIWTLPQNLSITCEELRPFLPTDTSLQQELQKGRVFLLDYSVLDGVPSNQINGKQTYMSAPLCLLHLRPEGKLLPIAIQLAQTPGPLNPVFFPSDSSDWLMAKLWLRMADFQVHQLDSHFLRTHILSELCAVATLRQLPEVHPLHQLLMSHVQTSVQINFQARAVMLNHGGVFDMAIGCGLDALPLVLARSASRLSFSSLCVPRDLEERGIGDLPQNLYAQDSRRVWDALSRFVTGWLDLCYRGDEDVEQDAELQSWVKEIYEHGFPPESGFPQSLKSKADLSEFVTMVIFCSSALHAAVNFSQLDFGLWIPNTPSCMMAPPPQVKGRVTEEDFLSFLPDVNTSLRVLTSLSILSAHADKYLMSAYANEYASVRLLATPTFHLAPPTPPYQQQFLHSAAPRRLVEAVQAELKAISDDITQRNTELGAISGDTITLPYIYLDPERIENSVAI</sequence>
<dbReference type="InterPro" id="IPR020833">
    <property type="entry name" value="LipOase_Fe_BS"/>
</dbReference>
<dbReference type="PRINTS" id="PR00087">
    <property type="entry name" value="LIPOXYGENASE"/>
</dbReference>
<evidence type="ECO:0008006" key="19">
    <source>
        <dbReference type="Google" id="ProtNLM"/>
    </source>
</evidence>
<dbReference type="PROSITE" id="PS00711">
    <property type="entry name" value="LIPOXYGENASE_1"/>
    <property type="match status" value="1"/>
</dbReference>
<reference evidence="17 18" key="1">
    <citation type="submission" date="2024-04" db="EMBL/GenBank/DDBJ databases">
        <authorList>
            <person name="Waldvogel A.-M."/>
            <person name="Schoenle A."/>
        </authorList>
    </citation>
    <scope>NUCLEOTIDE SEQUENCE [LARGE SCALE GENOMIC DNA]</scope>
</reference>
<feature type="binding site" evidence="10">
    <location>
        <position position="370"/>
    </location>
    <ligand>
        <name>Fe cation</name>
        <dbReference type="ChEBI" id="CHEBI:24875"/>
        <note>catalytic</note>
    </ligand>
</feature>
<feature type="domain" description="Lipoxygenase" evidence="16">
    <location>
        <begin position="125"/>
        <end position="697"/>
    </location>
</feature>
<dbReference type="PRINTS" id="PR00467">
    <property type="entry name" value="MAMLPOXGNASE"/>
</dbReference>
<dbReference type="AlphaFoldDB" id="A0AAV2K366"/>
<dbReference type="SUPFAM" id="SSF49723">
    <property type="entry name" value="Lipase/lipooxygenase domain (PLAT/LH2 domain)"/>
    <property type="match status" value="1"/>
</dbReference>
<dbReference type="InterPro" id="IPR001024">
    <property type="entry name" value="PLAT/LH2_dom"/>
</dbReference>
<feature type="binding site" evidence="10">
    <location>
        <position position="697"/>
    </location>
    <ligand>
        <name>Fe cation</name>
        <dbReference type="ChEBI" id="CHEBI:24875"/>
        <note>catalytic</note>
    </ligand>
</feature>
<evidence type="ECO:0000259" key="16">
    <source>
        <dbReference type="PROSITE" id="PS51393"/>
    </source>
</evidence>
<dbReference type="PROSITE" id="PS51393">
    <property type="entry name" value="LIPOXYGENASE_3"/>
    <property type="match status" value="1"/>
</dbReference>
<feature type="binding site" evidence="10">
    <location>
        <position position="543"/>
    </location>
    <ligand>
        <name>Fe cation</name>
        <dbReference type="ChEBI" id="CHEBI:24875"/>
        <note>catalytic</note>
    </ligand>
</feature>
<feature type="binding site" evidence="10">
    <location>
        <position position="365"/>
    </location>
    <ligand>
        <name>Fe cation</name>
        <dbReference type="ChEBI" id="CHEBI:24875"/>
        <note>catalytic</note>
    </ligand>
</feature>
<keyword evidence="8 10" id="KW-0408">Iron</keyword>
<dbReference type="PANTHER" id="PTHR11771">
    <property type="entry name" value="LIPOXYGENASE"/>
    <property type="match status" value="1"/>
</dbReference>
<evidence type="ECO:0000256" key="12">
    <source>
        <dbReference type="PIRSR" id="PIRSR601885-3"/>
    </source>
</evidence>
<evidence type="ECO:0000313" key="18">
    <source>
        <dbReference type="Proteomes" id="UP001497482"/>
    </source>
</evidence>
<keyword evidence="18" id="KW-1185">Reference proteome</keyword>
<dbReference type="InterPro" id="IPR000907">
    <property type="entry name" value="LipOase"/>
</dbReference>